<accession>A0ABW2ZP54</accession>
<organism evidence="2 3">
    <name type="scientific">Microbacterium koreense</name>
    <dbReference type="NCBI Taxonomy" id="323761"/>
    <lineage>
        <taxon>Bacteria</taxon>
        <taxon>Bacillati</taxon>
        <taxon>Actinomycetota</taxon>
        <taxon>Actinomycetes</taxon>
        <taxon>Micrococcales</taxon>
        <taxon>Microbacteriaceae</taxon>
        <taxon>Microbacterium</taxon>
    </lineage>
</organism>
<keyword evidence="3" id="KW-1185">Reference proteome</keyword>
<dbReference type="SUPFAM" id="SSF53474">
    <property type="entry name" value="alpha/beta-Hydrolases"/>
    <property type="match status" value="1"/>
</dbReference>
<dbReference type="Proteomes" id="UP001597042">
    <property type="component" value="Unassembled WGS sequence"/>
</dbReference>
<evidence type="ECO:0000259" key="1">
    <source>
        <dbReference type="Pfam" id="PF12697"/>
    </source>
</evidence>
<keyword evidence="2" id="KW-0378">Hydrolase</keyword>
<evidence type="ECO:0000313" key="2">
    <source>
        <dbReference type="EMBL" id="MFD0780124.1"/>
    </source>
</evidence>
<dbReference type="InterPro" id="IPR050266">
    <property type="entry name" value="AB_hydrolase_sf"/>
</dbReference>
<name>A0ABW2ZP54_9MICO</name>
<dbReference type="Gene3D" id="3.40.50.1820">
    <property type="entry name" value="alpha/beta hydrolase"/>
    <property type="match status" value="1"/>
</dbReference>
<dbReference type="EMBL" id="JBHTIM010000001">
    <property type="protein sequence ID" value="MFD0780124.1"/>
    <property type="molecule type" value="Genomic_DNA"/>
</dbReference>
<dbReference type="RefSeq" id="WP_378752876.1">
    <property type="nucleotide sequence ID" value="NZ_JBHSSV010000012.1"/>
</dbReference>
<protein>
    <submittedName>
        <fullName evidence="2">Alpha/beta fold hydrolase</fullName>
    </submittedName>
</protein>
<comment type="caution">
    <text evidence="2">The sequence shown here is derived from an EMBL/GenBank/DDBJ whole genome shotgun (WGS) entry which is preliminary data.</text>
</comment>
<dbReference type="PANTHER" id="PTHR43798">
    <property type="entry name" value="MONOACYLGLYCEROL LIPASE"/>
    <property type="match status" value="1"/>
</dbReference>
<dbReference type="InterPro" id="IPR029058">
    <property type="entry name" value="AB_hydrolase_fold"/>
</dbReference>
<dbReference type="PANTHER" id="PTHR43798:SF33">
    <property type="entry name" value="HYDROLASE, PUTATIVE (AFU_ORTHOLOGUE AFUA_2G14860)-RELATED"/>
    <property type="match status" value="1"/>
</dbReference>
<reference evidence="3" key="1">
    <citation type="journal article" date="2019" name="Int. J. Syst. Evol. Microbiol.">
        <title>The Global Catalogue of Microorganisms (GCM) 10K type strain sequencing project: providing services to taxonomists for standard genome sequencing and annotation.</title>
        <authorList>
            <consortium name="The Broad Institute Genomics Platform"/>
            <consortium name="The Broad Institute Genome Sequencing Center for Infectious Disease"/>
            <person name="Wu L."/>
            <person name="Ma J."/>
        </authorList>
    </citation>
    <scope>NUCLEOTIDE SEQUENCE [LARGE SCALE GENOMIC DNA]</scope>
    <source>
        <strain evidence="3">CCUG 50754</strain>
    </source>
</reference>
<sequence>MTATHPTLTSVRVRVERVHTDGTYTRVTCLRGGPGPAFVLVPGIGMGVGIFERLAPRLLPHGDVFALDLPGFAGIRTHDRALSIADYARLVDAALEHLHLDDPVVIGHSMGTQVVTELAASRPGLSRIVLISPVVAPQQRAPLRVVGAFLLAALHEPIGVTLLAGVSYVLTGLRSFAATLPRMLAYRMEDRIADVDADTLIVRGEYDTISPRSWIDTLVRRAPTASAREVSRAAHSVMHGHAEAVARLCVVHAGAEEAVDPPPVGAGRWTLRLSAYALAARLREITAILRGDDTALERAKTSRVRVALAAGDVEPAT</sequence>
<gene>
    <name evidence="2" type="ORF">ACFQZV_02275</name>
</gene>
<feature type="domain" description="AB hydrolase-1" evidence="1">
    <location>
        <begin position="38"/>
        <end position="247"/>
    </location>
</feature>
<dbReference type="GO" id="GO:0016787">
    <property type="term" value="F:hydrolase activity"/>
    <property type="evidence" value="ECO:0007669"/>
    <property type="project" value="UniProtKB-KW"/>
</dbReference>
<proteinExistence type="predicted"/>
<evidence type="ECO:0000313" key="3">
    <source>
        <dbReference type="Proteomes" id="UP001597042"/>
    </source>
</evidence>
<dbReference type="InterPro" id="IPR000073">
    <property type="entry name" value="AB_hydrolase_1"/>
</dbReference>
<dbReference type="Pfam" id="PF12697">
    <property type="entry name" value="Abhydrolase_6"/>
    <property type="match status" value="1"/>
</dbReference>